<accession>A0ACC7P834</accession>
<gene>
    <name evidence="1" type="ORF">ACI1P1_29355</name>
</gene>
<organism evidence="1 2">
    <name type="scientific">Paenibacillus mesotrionivorans</name>
    <dbReference type="NCBI Taxonomy" id="3160968"/>
    <lineage>
        <taxon>Bacteria</taxon>
        <taxon>Bacillati</taxon>
        <taxon>Bacillota</taxon>
        <taxon>Bacilli</taxon>
        <taxon>Bacillales</taxon>
        <taxon>Paenibacillaceae</taxon>
        <taxon>Paenibacillus</taxon>
    </lineage>
</organism>
<keyword evidence="2" id="KW-1185">Reference proteome</keyword>
<proteinExistence type="predicted"/>
<protein>
    <submittedName>
        <fullName evidence="1">N-acetyltransferase family protein</fullName>
    </submittedName>
</protein>
<sequence>MHKQLTLATWQTNAQQATVHAAVDLWNRTAVKDGYKAMTADSFSRLILQNPYFDPACTFLLVEADASAIKGFACGVTGADLPLGAKAGYLTTILLDEDIADDRHYSVLLDAVEQRFRDLGKTQAEALFFNPMRLPWLIPDTPGHEHNNAPGIPVDSELNRFLLEHGYTERSRQNGMYLDLSPFSIPADILEKEKQAEAQGYRVEWFDGARHTELTGMLAALSNPAWEKELTRCAEESIPFLVAAHQGRAAGFAGPVVRELSGRGYFAGIGVHPEDEGKGLGSILFFRLCDAFRGIGTEYMSLFTGETNPALRIYQKAGFRTVKQFGVLRKVLAES</sequence>
<evidence type="ECO:0000313" key="1">
    <source>
        <dbReference type="EMBL" id="MFM9332409.1"/>
    </source>
</evidence>
<evidence type="ECO:0000313" key="2">
    <source>
        <dbReference type="Proteomes" id="UP001631969"/>
    </source>
</evidence>
<name>A0ACC7P834_9BACL</name>
<dbReference type="EMBL" id="JBJURJ010000030">
    <property type="protein sequence ID" value="MFM9332409.1"/>
    <property type="molecule type" value="Genomic_DNA"/>
</dbReference>
<dbReference type="Proteomes" id="UP001631969">
    <property type="component" value="Unassembled WGS sequence"/>
</dbReference>
<reference evidence="1" key="1">
    <citation type="submission" date="2024-12" db="EMBL/GenBank/DDBJ databases">
        <authorList>
            <person name="Wu N."/>
        </authorList>
    </citation>
    <scope>NUCLEOTIDE SEQUENCE</scope>
    <source>
        <strain evidence="1">P15</strain>
    </source>
</reference>
<comment type="caution">
    <text evidence="1">The sequence shown here is derived from an EMBL/GenBank/DDBJ whole genome shotgun (WGS) entry which is preliminary data.</text>
</comment>